<evidence type="ECO:0000256" key="3">
    <source>
        <dbReference type="ARBA" id="ARBA00022670"/>
    </source>
</evidence>
<keyword evidence="2 9" id="KW-1003">Cell membrane</keyword>
<keyword evidence="6 9" id="KW-0378">Hydrolase</keyword>
<evidence type="ECO:0000256" key="10">
    <source>
        <dbReference type="RuleBase" id="RU000594"/>
    </source>
</evidence>
<evidence type="ECO:0000313" key="12">
    <source>
        <dbReference type="EMBL" id="BCN94008.1"/>
    </source>
</evidence>
<dbReference type="PANTHER" id="PTHR33695:SF1">
    <property type="entry name" value="LIPOPROTEIN SIGNAL PEPTIDASE"/>
    <property type="match status" value="1"/>
</dbReference>
<reference evidence="12" key="1">
    <citation type="journal article" date="2022" name="Arch. Microbiol.">
        <title>Thiomicrorhabdus immobilis sp. nov., a mesophilic sulfur-oxidizing bacterium isolated from sediment of a brackish lake in northern Japan.</title>
        <authorList>
            <person name="Kojima H."/>
            <person name="Mochizuki J."/>
            <person name="Kanda M."/>
            <person name="Watanabe T."/>
            <person name="Fukui M."/>
        </authorList>
    </citation>
    <scope>NUCLEOTIDE SEQUENCE</scope>
    <source>
        <strain evidence="12">Am19</strain>
    </source>
</reference>
<name>A0ABM7MEZ4_9GAMM</name>
<keyword evidence="12" id="KW-0449">Lipoprotein</keyword>
<keyword evidence="5 9" id="KW-0064">Aspartyl protease</keyword>
<dbReference type="NCBIfam" id="TIGR00077">
    <property type="entry name" value="lspA"/>
    <property type="match status" value="1"/>
</dbReference>
<comment type="catalytic activity">
    <reaction evidence="9 10">
        <text>Release of signal peptides from bacterial membrane prolipoproteins. Hydrolyzes -Xaa-Yaa-Zaa-|-(S,diacylglyceryl)Cys-, in which Xaa is hydrophobic (preferably Leu), and Yaa (Ala or Ser) and Zaa (Gly or Ala) have small, neutral side chains.</text>
        <dbReference type="EC" id="3.4.23.36"/>
    </reaction>
</comment>
<dbReference type="HAMAP" id="MF_00161">
    <property type="entry name" value="LspA"/>
    <property type="match status" value="1"/>
</dbReference>
<dbReference type="RefSeq" id="WP_237261491.1">
    <property type="nucleotide sequence ID" value="NZ_AP024202.1"/>
</dbReference>
<feature type="active site" evidence="9">
    <location>
        <position position="138"/>
    </location>
</feature>
<evidence type="ECO:0000256" key="7">
    <source>
        <dbReference type="ARBA" id="ARBA00022989"/>
    </source>
</evidence>
<accession>A0ABM7MEZ4</accession>
<comment type="similarity">
    <text evidence="1 9 11">Belongs to the peptidase A8 family.</text>
</comment>
<evidence type="ECO:0000256" key="8">
    <source>
        <dbReference type="ARBA" id="ARBA00023136"/>
    </source>
</evidence>
<keyword evidence="13" id="KW-1185">Reference proteome</keyword>
<gene>
    <name evidence="9 12" type="primary">lspA</name>
    <name evidence="12" type="ORF">THMIRHAM_17930</name>
</gene>
<dbReference type="EC" id="3.4.23.36" evidence="9"/>
<dbReference type="Pfam" id="PF01252">
    <property type="entry name" value="Peptidase_A8"/>
    <property type="match status" value="1"/>
</dbReference>
<evidence type="ECO:0000313" key="13">
    <source>
        <dbReference type="Proteomes" id="UP001054820"/>
    </source>
</evidence>
<dbReference type="InterPro" id="IPR001872">
    <property type="entry name" value="Peptidase_A8"/>
</dbReference>
<evidence type="ECO:0000256" key="11">
    <source>
        <dbReference type="RuleBase" id="RU004181"/>
    </source>
</evidence>
<dbReference type="PANTHER" id="PTHR33695">
    <property type="entry name" value="LIPOPROTEIN SIGNAL PEPTIDASE"/>
    <property type="match status" value="1"/>
</dbReference>
<evidence type="ECO:0000256" key="5">
    <source>
        <dbReference type="ARBA" id="ARBA00022750"/>
    </source>
</evidence>
<evidence type="ECO:0000256" key="1">
    <source>
        <dbReference type="ARBA" id="ARBA00006139"/>
    </source>
</evidence>
<keyword evidence="3 9" id="KW-0645">Protease</keyword>
<evidence type="ECO:0000256" key="9">
    <source>
        <dbReference type="HAMAP-Rule" id="MF_00161"/>
    </source>
</evidence>
<feature type="transmembrane region" description="Helical" evidence="9">
    <location>
        <begin position="9"/>
        <end position="27"/>
    </location>
</feature>
<keyword evidence="7 9" id="KW-1133">Transmembrane helix</keyword>
<keyword evidence="8 9" id="KW-0472">Membrane</keyword>
<organism evidence="12 13">
    <name type="scientific">Thiomicrorhabdus immobilis</name>
    <dbReference type="NCBI Taxonomy" id="2791037"/>
    <lineage>
        <taxon>Bacteria</taxon>
        <taxon>Pseudomonadati</taxon>
        <taxon>Pseudomonadota</taxon>
        <taxon>Gammaproteobacteria</taxon>
        <taxon>Thiotrichales</taxon>
        <taxon>Piscirickettsiaceae</taxon>
        <taxon>Thiomicrorhabdus</taxon>
    </lineage>
</organism>
<sequence>MLKTTGIKTIWLAILVIVFDQLTKYIAVSNLTFAEPVAVMPQLNWMLTYNYGAAFSFLAEMGGWQRWFFAGLALVVSAILMFWLSKLPNKITAEVWGINLVLGGAIGNVIDRFLAGRVTDFIDFYIGLWHYATFNVADIAITIGAGLLLLSEFWLKPKAQKASKSKGSE</sequence>
<dbReference type="EMBL" id="AP024202">
    <property type="protein sequence ID" value="BCN94008.1"/>
    <property type="molecule type" value="Genomic_DNA"/>
</dbReference>
<feature type="transmembrane region" description="Helical" evidence="9">
    <location>
        <begin position="134"/>
        <end position="155"/>
    </location>
</feature>
<dbReference type="PROSITE" id="PS00855">
    <property type="entry name" value="SPASE_II"/>
    <property type="match status" value="1"/>
</dbReference>
<feature type="transmembrane region" description="Helical" evidence="9">
    <location>
        <begin position="67"/>
        <end position="84"/>
    </location>
</feature>
<comment type="function">
    <text evidence="9 10">This protein specifically catalyzes the removal of signal peptides from prolipoproteins.</text>
</comment>
<proteinExistence type="inferred from homology"/>
<evidence type="ECO:0000256" key="4">
    <source>
        <dbReference type="ARBA" id="ARBA00022692"/>
    </source>
</evidence>
<evidence type="ECO:0000256" key="2">
    <source>
        <dbReference type="ARBA" id="ARBA00022475"/>
    </source>
</evidence>
<protein>
    <recommendedName>
        <fullName evidence="9">Lipoprotein signal peptidase</fullName>
        <ecNumber evidence="9">3.4.23.36</ecNumber>
    </recommendedName>
    <alternativeName>
        <fullName evidence="9">Prolipoprotein signal peptidase</fullName>
    </alternativeName>
    <alternativeName>
        <fullName evidence="9">Signal peptidase II</fullName>
        <shortName evidence="9">SPase II</shortName>
    </alternativeName>
</protein>
<dbReference type="PRINTS" id="PR00781">
    <property type="entry name" value="LIPOSIGPTASE"/>
</dbReference>
<comment type="pathway">
    <text evidence="9">Protein modification; lipoprotein biosynthesis (signal peptide cleavage).</text>
</comment>
<evidence type="ECO:0000256" key="6">
    <source>
        <dbReference type="ARBA" id="ARBA00022801"/>
    </source>
</evidence>
<dbReference type="Proteomes" id="UP001054820">
    <property type="component" value="Chromosome"/>
</dbReference>
<feature type="active site" evidence="9">
    <location>
        <position position="120"/>
    </location>
</feature>
<comment type="subcellular location">
    <subcellularLocation>
        <location evidence="9">Cell membrane</location>
        <topology evidence="9">Multi-pass membrane protein</topology>
    </subcellularLocation>
</comment>
<feature type="transmembrane region" description="Helical" evidence="9">
    <location>
        <begin position="96"/>
        <end position="114"/>
    </location>
</feature>
<keyword evidence="4 9" id="KW-0812">Transmembrane</keyword>